<feature type="domain" description="CR-type" evidence="10">
    <location>
        <begin position="127"/>
        <end position="209"/>
    </location>
</feature>
<organism evidence="11">
    <name type="scientific">freshwater metagenome</name>
    <dbReference type="NCBI Taxonomy" id="449393"/>
    <lineage>
        <taxon>unclassified sequences</taxon>
        <taxon>metagenomes</taxon>
        <taxon>ecological metagenomes</taxon>
    </lineage>
</organism>
<evidence type="ECO:0000259" key="9">
    <source>
        <dbReference type="PROSITE" id="PS50076"/>
    </source>
</evidence>
<comment type="caution">
    <text evidence="11">The sequence shown here is derived from an EMBL/GenBank/DDBJ whole genome shotgun (WGS) entry which is preliminary data.</text>
</comment>
<name>A0A094QRD8_9ZZZZ</name>
<dbReference type="SUPFAM" id="SSF49493">
    <property type="entry name" value="HSP40/DnaJ peptide-binding domain"/>
    <property type="match status" value="2"/>
</dbReference>
<keyword evidence="3" id="KW-0479">Metal-binding</keyword>
<dbReference type="Gene3D" id="2.60.260.20">
    <property type="entry name" value="Urease metallochaperone UreE, N-terminal domain"/>
    <property type="match status" value="2"/>
</dbReference>
<dbReference type="Pfam" id="PF01556">
    <property type="entry name" value="DnaJ_C"/>
    <property type="match status" value="1"/>
</dbReference>
<dbReference type="Pfam" id="PF00226">
    <property type="entry name" value="DnaJ"/>
    <property type="match status" value="1"/>
</dbReference>
<evidence type="ECO:0000256" key="7">
    <source>
        <dbReference type="ARBA" id="ARBA00023016"/>
    </source>
</evidence>
<dbReference type="GO" id="GO:0005737">
    <property type="term" value="C:cytoplasm"/>
    <property type="evidence" value="ECO:0007669"/>
    <property type="project" value="TreeGrafter"/>
</dbReference>
<dbReference type="GO" id="GO:0042026">
    <property type="term" value="P:protein refolding"/>
    <property type="evidence" value="ECO:0007669"/>
    <property type="project" value="TreeGrafter"/>
</dbReference>
<dbReference type="InterPro" id="IPR001623">
    <property type="entry name" value="DnaJ_domain"/>
</dbReference>
<evidence type="ECO:0000256" key="6">
    <source>
        <dbReference type="ARBA" id="ARBA00022833"/>
    </source>
</evidence>
<reference evidence="11" key="1">
    <citation type="submission" date="2014-05" db="EMBL/GenBank/DDBJ databases">
        <title>Key roles for freshwater Actinobacteria revealed by deep metagenomic sequencing.</title>
        <authorList>
            <person name="Ghai R."/>
            <person name="Mizuno C.M."/>
            <person name="Picazo A."/>
            <person name="Camacho A."/>
            <person name="Rodriguez-Valera F."/>
        </authorList>
    </citation>
    <scope>NUCLEOTIDE SEQUENCE</scope>
</reference>
<evidence type="ECO:0000256" key="3">
    <source>
        <dbReference type="ARBA" id="ARBA00022723"/>
    </source>
</evidence>
<dbReference type="CDD" id="cd06257">
    <property type="entry name" value="DnaJ"/>
    <property type="match status" value="1"/>
</dbReference>
<feature type="domain" description="J" evidence="9">
    <location>
        <begin position="3"/>
        <end position="67"/>
    </location>
</feature>
<dbReference type="GO" id="GO:0031072">
    <property type="term" value="F:heat shock protein binding"/>
    <property type="evidence" value="ECO:0007669"/>
    <property type="project" value="InterPro"/>
</dbReference>
<keyword evidence="6" id="KW-0862">Zinc</keyword>
<dbReference type="InterPro" id="IPR012724">
    <property type="entry name" value="DnaJ"/>
</dbReference>
<evidence type="ECO:0000256" key="4">
    <source>
        <dbReference type="ARBA" id="ARBA00022737"/>
    </source>
</evidence>
<dbReference type="NCBIfam" id="NF008035">
    <property type="entry name" value="PRK10767.1"/>
    <property type="match status" value="1"/>
</dbReference>
<dbReference type="AlphaFoldDB" id="A0A094QRD8"/>
<dbReference type="Gene3D" id="1.10.287.110">
    <property type="entry name" value="DnaJ domain"/>
    <property type="match status" value="1"/>
</dbReference>
<dbReference type="SUPFAM" id="SSF57938">
    <property type="entry name" value="DnaJ/Hsp40 cysteine-rich domain"/>
    <property type="match status" value="1"/>
</dbReference>
<keyword evidence="8" id="KW-0143">Chaperone</keyword>
<dbReference type="PROSITE" id="PS51188">
    <property type="entry name" value="ZF_CR"/>
    <property type="match status" value="1"/>
</dbReference>
<keyword evidence="2" id="KW-0235">DNA replication</keyword>
<dbReference type="InterPro" id="IPR008971">
    <property type="entry name" value="HSP40/DnaJ_pept-bd"/>
</dbReference>
<protein>
    <recommendedName>
        <fullName evidence="12">Molecular chaperone DnaJ</fullName>
    </recommendedName>
</protein>
<accession>A0A094QRD8</accession>
<dbReference type="InterPro" id="IPR018253">
    <property type="entry name" value="DnaJ_domain_CS"/>
</dbReference>
<evidence type="ECO:0000313" key="11">
    <source>
        <dbReference type="EMBL" id="KGA17231.1"/>
    </source>
</evidence>
<dbReference type="CDD" id="cd10747">
    <property type="entry name" value="DnaJ_C"/>
    <property type="match status" value="1"/>
</dbReference>
<dbReference type="Gene3D" id="2.10.230.10">
    <property type="entry name" value="Heat shock protein DnaJ, cysteine-rich domain"/>
    <property type="match status" value="1"/>
</dbReference>
<dbReference type="GO" id="GO:0005524">
    <property type="term" value="F:ATP binding"/>
    <property type="evidence" value="ECO:0007669"/>
    <property type="project" value="InterPro"/>
</dbReference>
<dbReference type="CDD" id="cd10719">
    <property type="entry name" value="DnaJ_zf"/>
    <property type="match status" value="1"/>
</dbReference>
<gene>
    <name evidence="11" type="ORF">GM50_12360</name>
</gene>
<keyword evidence="5" id="KW-0863">Zinc-finger</keyword>
<keyword evidence="4" id="KW-0677">Repeat</keyword>
<dbReference type="EMBL" id="JNSK01000047">
    <property type="protein sequence ID" value="KGA17231.1"/>
    <property type="molecule type" value="Genomic_DNA"/>
</dbReference>
<sequence>MSDMYGLLGVSRDASQDEIKKAYRKIARELHPDVNPDPAVQDKFKEVTAAYEVLSDPQKRQQYDMGGQGFGGQGFGGFGGFGGGGGFSDIMDAFFGGGGNRGPRPRMRQGQDALIRVQVTLAEACFGTERDLAIESAVICTTCKGNGCANGSAPSMCQVCKGRGETQQIQKSFLGQVMTSRACAPCSGFGTVIQDPCRECAGEGRVRARQSIPVKIPAGVETGNRMQLAGRGEVGAGGGPAGDLYVEIVVEQHEFLIRDGDTLHMEVEISFAAAALGTKITVDTLDGQSELVIKPGTQTDSTVSLRGHGMTRLRSGSRGDLIVHVVVMTPTKLSREQEKLLKEFAKSRGEVVGDSHTKSKNQSFLGKFRESFGR</sequence>
<evidence type="ECO:0000256" key="8">
    <source>
        <dbReference type="ARBA" id="ARBA00023186"/>
    </source>
</evidence>
<dbReference type="InterPro" id="IPR001305">
    <property type="entry name" value="HSP_DnaJ_Cys-rich_dom"/>
</dbReference>
<dbReference type="InterPro" id="IPR002939">
    <property type="entry name" value="DnaJ_C"/>
</dbReference>
<dbReference type="PROSITE" id="PS00636">
    <property type="entry name" value="DNAJ_1"/>
    <property type="match status" value="1"/>
</dbReference>
<dbReference type="SUPFAM" id="SSF46565">
    <property type="entry name" value="Chaperone J-domain"/>
    <property type="match status" value="1"/>
</dbReference>
<dbReference type="InterPro" id="IPR036869">
    <property type="entry name" value="J_dom_sf"/>
</dbReference>
<evidence type="ECO:0000256" key="2">
    <source>
        <dbReference type="ARBA" id="ARBA00022705"/>
    </source>
</evidence>
<dbReference type="FunFam" id="2.60.260.20:FF:000005">
    <property type="entry name" value="Chaperone protein dnaJ 1, mitochondrial"/>
    <property type="match status" value="1"/>
</dbReference>
<dbReference type="GO" id="GO:0008270">
    <property type="term" value="F:zinc ion binding"/>
    <property type="evidence" value="ECO:0007669"/>
    <property type="project" value="UniProtKB-KW"/>
</dbReference>
<dbReference type="SMART" id="SM00271">
    <property type="entry name" value="DnaJ"/>
    <property type="match status" value="1"/>
</dbReference>
<dbReference type="PANTHER" id="PTHR43096:SF48">
    <property type="entry name" value="CHAPERONE PROTEIN DNAJ"/>
    <property type="match status" value="1"/>
</dbReference>
<dbReference type="PRINTS" id="PR00625">
    <property type="entry name" value="JDOMAIN"/>
</dbReference>
<dbReference type="NCBIfam" id="TIGR02349">
    <property type="entry name" value="DnaJ_bact"/>
    <property type="match status" value="1"/>
</dbReference>
<dbReference type="GO" id="GO:0051082">
    <property type="term" value="F:unfolded protein binding"/>
    <property type="evidence" value="ECO:0007669"/>
    <property type="project" value="InterPro"/>
</dbReference>
<evidence type="ECO:0008006" key="12">
    <source>
        <dbReference type="Google" id="ProtNLM"/>
    </source>
</evidence>
<proteinExistence type="inferred from homology"/>
<evidence type="ECO:0000259" key="10">
    <source>
        <dbReference type="PROSITE" id="PS51188"/>
    </source>
</evidence>
<dbReference type="HAMAP" id="MF_01152">
    <property type="entry name" value="DnaJ"/>
    <property type="match status" value="1"/>
</dbReference>
<dbReference type="InterPro" id="IPR036410">
    <property type="entry name" value="HSP_DnaJ_Cys-rich_dom_sf"/>
</dbReference>
<keyword evidence="7" id="KW-0346">Stress response</keyword>
<evidence type="ECO:0000256" key="5">
    <source>
        <dbReference type="ARBA" id="ARBA00022771"/>
    </source>
</evidence>
<dbReference type="FunFam" id="2.10.230.10:FF:000002">
    <property type="entry name" value="Molecular chaperone DnaJ"/>
    <property type="match status" value="1"/>
</dbReference>
<dbReference type="GO" id="GO:0009408">
    <property type="term" value="P:response to heat"/>
    <property type="evidence" value="ECO:0007669"/>
    <property type="project" value="InterPro"/>
</dbReference>
<dbReference type="PROSITE" id="PS50076">
    <property type="entry name" value="DNAJ_2"/>
    <property type="match status" value="1"/>
</dbReference>
<dbReference type="PANTHER" id="PTHR43096">
    <property type="entry name" value="DNAJ HOMOLOG 1, MITOCHONDRIAL-RELATED"/>
    <property type="match status" value="1"/>
</dbReference>
<evidence type="ECO:0000256" key="1">
    <source>
        <dbReference type="ARBA" id="ARBA00022490"/>
    </source>
</evidence>
<dbReference type="NCBIfam" id="NF010871">
    <property type="entry name" value="PRK14278.1"/>
    <property type="match status" value="1"/>
</dbReference>
<keyword evidence="1" id="KW-0963">Cytoplasm</keyword>
<dbReference type="Pfam" id="PF00684">
    <property type="entry name" value="DnaJ_CXXCXGXG"/>
    <property type="match status" value="1"/>
</dbReference>
<dbReference type="GO" id="GO:0006260">
    <property type="term" value="P:DNA replication"/>
    <property type="evidence" value="ECO:0007669"/>
    <property type="project" value="UniProtKB-KW"/>
</dbReference>